<dbReference type="InterPro" id="IPR018828">
    <property type="entry name" value="RRG7"/>
</dbReference>
<keyword evidence="4" id="KW-1185">Reference proteome</keyword>
<name>A0AAI8YS84_9PEZI</name>
<protein>
    <submittedName>
        <fullName evidence="3">Unnamed protein product</fullName>
    </submittedName>
</protein>
<evidence type="ECO:0000313" key="4">
    <source>
        <dbReference type="Proteomes" id="UP001296104"/>
    </source>
</evidence>
<dbReference type="PANTHER" id="PTHR28133:SF1">
    <property type="entry name" value="REQUIRED FOR RESPIRATORY GROWTH PROTEIN 7, MITOCHONDRIAL"/>
    <property type="match status" value="1"/>
</dbReference>
<dbReference type="Proteomes" id="UP001296104">
    <property type="component" value="Unassembled WGS sequence"/>
</dbReference>
<comment type="subcellular location">
    <subcellularLocation>
        <location evidence="1">Mitochondrion</location>
    </subcellularLocation>
</comment>
<comment type="caution">
    <text evidence="3">The sequence shown here is derived from an EMBL/GenBank/DDBJ whole genome shotgun (WGS) entry which is preliminary data.</text>
</comment>
<sequence>MLPSHGLTHRGATLTRQHISANSPWERLSRFQSAIRPPGRGLRSLVWPWSKLSPPTGTSVSKVRSKALAKAASRKTHSDGPLVEQAHKAVKATRRKPVTVEVVVLSDDNELLGTAEVKEPRKGVRKPKEVATHHDLESYLRFAKASGKNLESRLHKGTVYEYTVQKELRTYGFSLQHRGRTKDLGIDLIGSWKLPSAPGQLQVVIQCKAGKNTSAHIRELEGTALNAPYSHRVKNKLALLISATKATTGVLEAMQRSQLPMAFAYISRDGLMHQFTTNVAAEEVSLNGLSQKVVYIPVSKGGILRKPRVKSAVQLLWEGKPWPGRFEDHYVS</sequence>
<dbReference type="SUPFAM" id="SSF52980">
    <property type="entry name" value="Restriction endonuclease-like"/>
    <property type="match status" value="1"/>
</dbReference>
<reference evidence="3" key="1">
    <citation type="submission" date="2023-11" db="EMBL/GenBank/DDBJ databases">
        <authorList>
            <person name="Alioto T."/>
            <person name="Alioto T."/>
            <person name="Gomez Garrido J."/>
        </authorList>
    </citation>
    <scope>NUCLEOTIDE SEQUENCE</scope>
</reference>
<dbReference type="InterPro" id="IPR011335">
    <property type="entry name" value="Restrct_endonuc-II-like"/>
</dbReference>
<dbReference type="GO" id="GO:0005739">
    <property type="term" value="C:mitochondrion"/>
    <property type="evidence" value="ECO:0007669"/>
    <property type="project" value="UniProtKB-SubCell"/>
</dbReference>
<gene>
    <name evidence="3" type="ORF">LECACI_7A001031</name>
</gene>
<evidence type="ECO:0000313" key="3">
    <source>
        <dbReference type="EMBL" id="CAK3811514.1"/>
    </source>
</evidence>
<dbReference type="EMBL" id="CAVMBE010000003">
    <property type="protein sequence ID" value="CAK3811514.1"/>
    <property type="molecule type" value="Genomic_DNA"/>
</dbReference>
<dbReference type="Pfam" id="PF10356">
    <property type="entry name" value="RRG7"/>
    <property type="match status" value="2"/>
</dbReference>
<dbReference type="AlphaFoldDB" id="A0AAI8YS84"/>
<organism evidence="3 4">
    <name type="scientific">Lecanosticta acicola</name>
    <dbReference type="NCBI Taxonomy" id="111012"/>
    <lineage>
        <taxon>Eukaryota</taxon>
        <taxon>Fungi</taxon>
        <taxon>Dikarya</taxon>
        <taxon>Ascomycota</taxon>
        <taxon>Pezizomycotina</taxon>
        <taxon>Dothideomycetes</taxon>
        <taxon>Dothideomycetidae</taxon>
        <taxon>Mycosphaerellales</taxon>
        <taxon>Mycosphaerellaceae</taxon>
        <taxon>Lecanosticta</taxon>
    </lineage>
</organism>
<evidence type="ECO:0000256" key="1">
    <source>
        <dbReference type="ARBA" id="ARBA00004173"/>
    </source>
</evidence>
<evidence type="ECO:0000256" key="2">
    <source>
        <dbReference type="ARBA" id="ARBA00023128"/>
    </source>
</evidence>
<dbReference type="GO" id="GO:0006302">
    <property type="term" value="P:double-strand break repair"/>
    <property type="evidence" value="ECO:0007669"/>
    <property type="project" value="UniProtKB-ARBA"/>
</dbReference>
<keyword evidence="2" id="KW-0496">Mitochondrion</keyword>
<proteinExistence type="predicted"/>
<dbReference type="PANTHER" id="PTHR28133">
    <property type="entry name" value="REQUIRED FOR RESPIRATORY GROWTH PROTEIN 7, MITOCHONDRIAL"/>
    <property type="match status" value="1"/>
</dbReference>
<accession>A0AAI8YS84</accession>